<feature type="transmembrane region" description="Helical" evidence="1">
    <location>
        <begin position="93"/>
        <end position="115"/>
    </location>
</feature>
<organism evidence="2 3">
    <name type="scientific">Candidatus Magasanikbacteria bacterium RIFOXYB1_FULL_40_15</name>
    <dbReference type="NCBI Taxonomy" id="1798697"/>
    <lineage>
        <taxon>Bacteria</taxon>
        <taxon>Candidatus Magasanikiibacteriota</taxon>
    </lineage>
</organism>
<reference evidence="2 3" key="1">
    <citation type="journal article" date="2016" name="Nat. Commun.">
        <title>Thousands of microbial genomes shed light on interconnected biogeochemical processes in an aquifer system.</title>
        <authorList>
            <person name="Anantharaman K."/>
            <person name="Brown C.T."/>
            <person name="Hug L.A."/>
            <person name="Sharon I."/>
            <person name="Castelle C.J."/>
            <person name="Probst A.J."/>
            <person name="Thomas B.C."/>
            <person name="Singh A."/>
            <person name="Wilkins M.J."/>
            <person name="Karaoz U."/>
            <person name="Brodie E.L."/>
            <person name="Williams K.H."/>
            <person name="Hubbard S.S."/>
            <person name="Banfield J.F."/>
        </authorList>
    </citation>
    <scope>NUCLEOTIDE SEQUENCE [LARGE SCALE GENOMIC DNA]</scope>
</reference>
<protein>
    <submittedName>
        <fullName evidence="2">Uncharacterized protein</fullName>
    </submittedName>
</protein>
<comment type="caution">
    <text evidence="2">The sequence shown here is derived from an EMBL/GenBank/DDBJ whole genome shotgun (WGS) entry which is preliminary data.</text>
</comment>
<dbReference type="STRING" id="1798697.A2373_04230"/>
<dbReference type="InterPro" id="IPR043993">
    <property type="entry name" value="T4SS_pilin"/>
</dbReference>
<keyword evidence="1" id="KW-0812">Transmembrane</keyword>
<proteinExistence type="predicted"/>
<dbReference type="AlphaFoldDB" id="A0A1F6NGC3"/>
<sequence length="130" mass="14310">MLKKIIVSLGLIAVLGFFGVGQVTAQEEKDLLGVDYAKYSGLENQDIRYSIGSIIQTILGFLGIGTMILMLYAGFLWMTSMGNNEKVEKAKKIIWGAVIGLAVIMSSYAITSLILKSLFHATQRGFFYVF</sequence>
<dbReference type="Proteomes" id="UP000176300">
    <property type="component" value="Unassembled WGS sequence"/>
</dbReference>
<name>A0A1F6NGC3_9BACT</name>
<evidence type="ECO:0000313" key="2">
    <source>
        <dbReference type="EMBL" id="OGH82904.1"/>
    </source>
</evidence>
<gene>
    <name evidence="2" type="ORF">A2373_04230</name>
</gene>
<keyword evidence="1" id="KW-1133">Transmembrane helix</keyword>
<feature type="transmembrane region" description="Helical" evidence="1">
    <location>
        <begin position="49"/>
        <end position="72"/>
    </location>
</feature>
<dbReference type="EMBL" id="MFQS01000026">
    <property type="protein sequence ID" value="OGH82904.1"/>
    <property type="molecule type" value="Genomic_DNA"/>
</dbReference>
<evidence type="ECO:0000313" key="3">
    <source>
        <dbReference type="Proteomes" id="UP000176300"/>
    </source>
</evidence>
<dbReference type="Pfam" id="PF18895">
    <property type="entry name" value="T4SS_pilin"/>
    <property type="match status" value="1"/>
</dbReference>
<evidence type="ECO:0000256" key="1">
    <source>
        <dbReference type="SAM" id="Phobius"/>
    </source>
</evidence>
<accession>A0A1F6NGC3</accession>
<keyword evidence="1" id="KW-0472">Membrane</keyword>